<dbReference type="GO" id="GO:0005634">
    <property type="term" value="C:nucleus"/>
    <property type="evidence" value="ECO:0007669"/>
    <property type="project" value="UniProtKB-SubCell"/>
</dbReference>
<comment type="caution">
    <text evidence="9">The sequence shown here is derived from an EMBL/GenBank/DDBJ whole genome shotgun (WGS) entry which is preliminary data.</text>
</comment>
<evidence type="ECO:0000256" key="4">
    <source>
        <dbReference type="ARBA" id="ARBA00023015"/>
    </source>
</evidence>
<feature type="compositionally biased region" description="Basic and acidic residues" evidence="7">
    <location>
        <begin position="1019"/>
        <end position="1035"/>
    </location>
</feature>
<dbReference type="GO" id="GO:0003723">
    <property type="term" value="F:RNA binding"/>
    <property type="evidence" value="ECO:0007669"/>
    <property type="project" value="UniProtKB-KW"/>
</dbReference>
<evidence type="ECO:0000256" key="2">
    <source>
        <dbReference type="ARBA" id="ARBA00022553"/>
    </source>
</evidence>
<keyword evidence="10" id="KW-1185">Reference proteome</keyword>
<dbReference type="GO" id="GO:0003712">
    <property type="term" value="F:transcription coregulator activity"/>
    <property type="evidence" value="ECO:0007669"/>
    <property type="project" value="InterPro"/>
</dbReference>
<feature type="compositionally biased region" description="Pro residues" evidence="7">
    <location>
        <begin position="1408"/>
        <end position="1417"/>
    </location>
</feature>
<dbReference type="OrthoDB" id="7326421at2759"/>
<feature type="compositionally biased region" description="Low complexity" evidence="7">
    <location>
        <begin position="1518"/>
        <end position="1530"/>
    </location>
</feature>
<feature type="compositionally biased region" description="Polar residues" evidence="7">
    <location>
        <begin position="1118"/>
        <end position="1127"/>
    </location>
</feature>
<feature type="region of interest" description="Disordered" evidence="7">
    <location>
        <begin position="928"/>
        <end position="966"/>
    </location>
</feature>
<feature type="region of interest" description="Disordered" evidence="7">
    <location>
        <begin position="321"/>
        <end position="345"/>
    </location>
</feature>
<feature type="compositionally biased region" description="Polar residues" evidence="7">
    <location>
        <begin position="787"/>
        <end position="805"/>
    </location>
</feature>
<feature type="domain" description="Gem-associated protein 5 TPR" evidence="8">
    <location>
        <begin position="524"/>
        <end position="680"/>
    </location>
</feature>
<dbReference type="Proteomes" id="UP000283895">
    <property type="component" value="Unassembled WGS sequence"/>
</dbReference>
<accession>A0A423W384</accession>
<feature type="compositionally biased region" description="Basic and acidic residues" evidence="7">
    <location>
        <begin position="1280"/>
        <end position="1293"/>
    </location>
</feature>
<feature type="compositionally biased region" description="Polar residues" evidence="7">
    <location>
        <begin position="386"/>
        <end position="435"/>
    </location>
</feature>
<name>A0A423W384_9PEZI</name>
<dbReference type="InterPro" id="IPR015943">
    <property type="entry name" value="WD40/YVTN_repeat-like_dom_sf"/>
</dbReference>
<evidence type="ECO:0000313" key="9">
    <source>
        <dbReference type="EMBL" id="ROV97775.1"/>
    </source>
</evidence>
<proteinExistence type="predicted"/>
<dbReference type="PANTHER" id="PTHR15528:SF11">
    <property type="entry name" value="FI18188P1"/>
    <property type="match status" value="1"/>
</dbReference>
<dbReference type="Pfam" id="PF23774">
    <property type="entry name" value="TPR_GEMI5"/>
    <property type="match status" value="1"/>
</dbReference>
<evidence type="ECO:0000256" key="7">
    <source>
        <dbReference type="SAM" id="MobiDB-lite"/>
    </source>
</evidence>
<feature type="compositionally biased region" description="Basic and acidic residues" evidence="7">
    <location>
        <begin position="1067"/>
        <end position="1083"/>
    </location>
</feature>
<feature type="region of interest" description="Disordered" evidence="7">
    <location>
        <begin position="784"/>
        <end position="862"/>
    </location>
</feature>
<evidence type="ECO:0000313" key="10">
    <source>
        <dbReference type="Proteomes" id="UP000283895"/>
    </source>
</evidence>
<keyword evidence="2" id="KW-0597">Phosphoprotein</keyword>
<dbReference type="Gene3D" id="2.130.10.10">
    <property type="entry name" value="YVTN repeat-like/Quinoprotein amine dehydrogenase"/>
    <property type="match status" value="1"/>
</dbReference>
<sequence>MSPNTILRYFDPTAATASMFLYAQGNSVVCCHHDTLTIERRFSRHSEEVQILAVDNQSELGAGRLVVSYDAGQTAIVWDIMSGEEVARFASYEHLTVAAWMRNGNVAFGNTQGNIILFEPTTSEHISARTIDQIAVTALAPSADCRTFAIGLVTYQLSLKEMFVLTVTQIPKRFPARRNFAAKIYDFAQFDNIQRPLTNFQTNDGDSRVWSVSKAYNSADPAKVVRILRKSENYLTGPNWMGWSKNGRIIQHTESETLSWDVRTKHVTYDKIPTLEHIKGLAVYGPGASLFTLGANNTVQQFDLNAPAMMVANVQHPANLLPPSPPVSIEEQEKGAATASDSEMGSIQISADISESDDDPAPPMARIARAGEMHLSSDEDHYRTASPASSQSGVSDMSSTSSRTPGRYQGSTRSRGLTENTYISAGSSIQSSAFPQDQRYARESSSYSTSSLSSISMGSSTSRSRHRPSRLRHEVPRSPEDSKVADLFKFTRSRLSDVPYKRSPMVDNKCLTNDDLRRHMLCTIFGWTKEAEDLVRDEISRHPQGSPGRILLSKWLGDIDPDIMATSSENMTSSDWMLLALSGIGGTAAQHKLGLAYVQRLLENGDIHSAVTIMIGMGDQTDAIEVYISHKKYLEALILTCIYFPAVWERQAQIVKKWGEWAVQHGHQQLAIRCFACSGKESDEPWSSPSAQQVTFQSINTAMNPSIPEVLSPPLSPPGINRGPQRSIAKTSALKLITSFGDQNTKSKFFSSNDGGQTPIAAGVTPIAESAISPRGEDMTTAFLRPSNRSTFNTPTTARSQTSTYGRGRLPSIGEMPSDANLRNTSRRPSTQRSTGIDTLTPPTDSPAKPTHKSKNSLEDRNLYMGLSLDRAATASPSMMRTSHRTKEAPPPSPSPESLAALMQNGRRSRNGPRERIPTGIELQLQSLNAGASDVASPEQSVASSTRFHWPSRRRGPGSIASSATSASAVSSVARSAHRGNQGGKSLDDYINSLEAAKVRSRAGSREGRNTTRASSGTRKGDSRERSGDRGRTESRGYTPRAGKRSPTSPVPMSPEDLLNLSTPKYNEARYDGQGREFEEPNTGRKASTVRASSRSRPRRGSSRPPPLDFARGRSNDRQGSAPRSPSSPVPMSAGAQHYYGSEDEEDYRRAKEDQARFRSRKTQSRGGSKSREPSPGLFMARETSKPRESAETRSRTPRVEFAVQGHAGDLRTIKDERQLKKEAAARELEERRKSLAKRPLAPPIPHPDQFSPAFAGMSISRAPTAFELPSTTFVQPKELPPRSHTAEPEKRSMYAQQPSRPFIGLPATPKAMRLVMDSQREKSPEEPPPSRPTIQRCMSAPPEEPVVPRALQGDGNSTQSRLARGQSLRKLSTPDANSSKYNRTIDRVMDDNYVGRQSRRPSNADQIPPPPPPPPFLKELQHLAIPPPPPPAPLPFAHGGKPPVVYGGKTSGTIEVVMDNDDQNSQPEYGHSVQPLSETTVPVIAPPNPRGHNRGRSSIDNSIAGRISRATERMRSASRSRNNSSVVSRTKSPVEMPYESVHAPKGPPVSFHNRELMSPIDGKTMREEFDLSQKMI</sequence>
<feature type="compositionally biased region" description="Basic and acidic residues" evidence="7">
    <location>
        <begin position="1147"/>
        <end position="1157"/>
    </location>
</feature>
<feature type="region of interest" description="Disordered" evidence="7">
    <location>
        <begin position="375"/>
        <end position="481"/>
    </location>
</feature>
<keyword evidence="6" id="KW-0539">Nucleus</keyword>
<feature type="compositionally biased region" description="Basic and acidic residues" evidence="7">
    <location>
        <begin position="471"/>
        <end position="481"/>
    </location>
</feature>
<protein>
    <recommendedName>
        <fullName evidence="8">Gem-associated protein 5 TPR domain-containing protein</fullName>
    </recommendedName>
</protein>
<keyword evidence="3" id="KW-0694">RNA-binding</keyword>
<evidence type="ECO:0000259" key="8">
    <source>
        <dbReference type="Pfam" id="PF23774"/>
    </source>
</evidence>
<keyword evidence="5" id="KW-0804">Transcription</keyword>
<feature type="compositionally biased region" description="Basic and acidic residues" evidence="7">
    <location>
        <begin position="1209"/>
        <end position="1234"/>
    </location>
</feature>
<feature type="region of interest" description="Disordered" evidence="7">
    <location>
        <begin position="998"/>
        <end position="1257"/>
    </location>
</feature>
<dbReference type="GO" id="GO:0045944">
    <property type="term" value="P:positive regulation of transcription by RNA polymerase II"/>
    <property type="evidence" value="ECO:0007669"/>
    <property type="project" value="TreeGrafter"/>
</dbReference>
<feature type="compositionally biased region" description="Basic and acidic residues" evidence="7">
    <location>
        <begin position="1183"/>
        <end position="1199"/>
    </location>
</feature>
<comment type="subcellular location">
    <subcellularLocation>
        <location evidence="1">Nucleus</location>
    </subcellularLocation>
</comment>
<feature type="compositionally biased region" description="Polar residues" evidence="7">
    <location>
        <begin position="821"/>
        <end position="843"/>
    </location>
</feature>
<feature type="compositionally biased region" description="Low complexity" evidence="7">
    <location>
        <begin position="444"/>
        <end position="462"/>
    </location>
</feature>
<evidence type="ECO:0000256" key="6">
    <source>
        <dbReference type="ARBA" id="ARBA00023242"/>
    </source>
</evidence>
<feature type="compositionally biased region" description="Polar residues" evidence="7">
    <location>
        <begin position="938"/>
        <end position="947"/>
    </location>
</feature>
<organism evidence="9 10">
    <name type="scientific">Cytospora schulzeri</name>
    <dbReference type="NCBI Taxonomy" id="448051"/>
    <lineage>
        <taxon>Eukaryota</taxon>
        <taxon>Fungi</taxon>
        <taxon>Dikarya</taxon>
        <taxon>Ascomycota</taxon>
        <taxon>Pezizomycotina</taxon>
        <taxon>Sordariomycetes</taxon>
        <taxon>Sordariomycetidae</taxon>
        <taxon>Diaporthales</taxon>
        <taxon>Cytosporaceae</taxon>
        <taxon>Cytospora</taxon>
    </lineage>
</organism>
<dbReference type="EMBL" id="LKEA01000028">
    <property type="protein sequence ID" value="ROV97775.1"/>
    <property type="molecule type" value="Genomic_DNA"/>
</dbReference>
<dbReference type="STRING" id="356882.A0A423W384"/>
<evidence type="ECO:0000256" key="5">
    <source>
        <dbReference type="ARBA" id="ARBA00023163"/>
    </source>
</evidence>
<feature type="region of interest" description="Disordered" evidence="7">
    <location>
        <begin position="1270"/>
        <end position="1434"/>
    </location>
</feature>
<reference evidence="9 10" key="1">
    <citation type="submission" date="2015-09" db="EMBL/GenBank/DDBJ databases">
        <title>Host preference determinants of Valsa canker pathogens revealed by comparative genomics.</title>
        <authorList>
            <person name="Yin Z."/>
            <person name="Huang L."/>
        </authorList>
    </citation>
    <scope>NUCLEOTIDE SEQUENCE [LARGE SCALE GENOMIC DNA]</scope>
    <source>
        <strain evidence="9 10">03-1</strain>
    </source>
</reference>
<evidence type="ECO:0000256" key="3">
    <source>
        <dbReference type="ARBA" id="ARBA00022884"/>
    </source>
</evidence>
<feature type="region of interest" description="Disordered" evidence="7">
    <location>
        <begin position="1513"/>
        <end position="1555"/>
    </location>
</feature>
<dbReference type="InterPro" id="IPR056421">
    <property type="entry name" value="TPR_GEMI5"/>
</dbReference>
<keyword evidence="4" id="KW-0805">Transcription regulation</keyword>
<gene>
    <name evidence="9" type="ORF">VMCG_07406</name>
</gene>
<feature type="region of interest" description="Disordered" evidence="7">
    <location>
        <begin position="874"/>
        <end position="899"/>
    </location>
</feature>
<dbReference type="InterPro" id="IPR036322">
    <property type="entry name" value="WD40_repeat_dom_sf"/>
</dbReference>
<evidence type="ECO:0000256" key="1">
    <source>
        <dbReference type="ARBA" id="ARBA00004123"/>
    </source>
</evidence>
<dbReference type="PANTHER" id="PTHR15528">
    <property type="entry name" value="PEROXISOME PROLIFERATOR ACTIVATED RECEPTOR GAMMA COACTIVATOR 1 PGC-1 -RELATED"/>
    <property type="match status" value="1"/>
</dbReference>
<dbReference type="SUPFAM" id="SSF50978">
    <property type="entry name" value="WD40 repeat-like"/>
    <property type="match status" value="1"/>
</dbReference>
<dbReference type="InterPro" id="IPR034605">
    <property type="entry name" value="PGC-1"/>
</dbReference>